<dbReference type="Gene3D" id="3.30.200.20">
    <property type="entry name" value="Phosphorylase Kinase, domain 1"/>
    <property type="match status" value="1"/>
</dbReference>
<name>A0A9N8V2H7_9GLOM</name>
<reference evidence="1" key="1">
    <citation type="submission" date="2021-06" db="EMBL/GenBank/DDBJ databases">
        <authorList>
            <person name="Kallberg Y."/>
            <person name="Tangrot J."/>
            <person name="Rosling A."/>
        </authorList>
    </citation>
    <scope>NUCLEOTIDE SEQUENCE</scope>
    <source>
        <strain evidence="1">AZ414A</strain>
    </source>
</reference>
<proteinExistence type="predicted"/>
<protein>
    <submittedName>
        <fullName evidence="1">1030_t:CDS:1</fullName>
    </submittedName>
</protein>
<gene>
    <name evidence="1" type="ORF">DEBURN_LOCUS1433</name>
</gene>
<dbReference type="SUPFAM" id="SSF56112">
    <property type="entry name" value="Protein kinase-like (PK-like)"/>
    <property type="match status" value="1"/>
</dbReference>
<keyword evidence="2" id="KW-1185">Reference proteome</keyword>
<dbReference type="AlphaFoldDB" id="A0A9N8V2H7"/>
<evidence type="ECO:0000313" key="2">
    <source>
        <dbReference type="Proteomes" id="UP000789706"/>
    </source>
</evidence>
<dbReference type="Proteomes" id="UP000789706">
    <property type="component" value="Unassembled WGS sequence"/>
</dbReference>
<dbReference type="OrthoDB" id="2432957at2759"/>
<evidence type="ECO:0000313" key="1">
    <source>
        <dbReference type="EMBL" id="CAG8440947.1"/>
    </source>
</evidence>
<sequence>MFTMIRKIISTNQLLCRLCVAMNSLIKWVPFEEFTNIEKIGQGGFSQIFKATWKFYDRISYKGTIKRSKREIVLKVLSNSQNVDIEFLNELKHTFQFRDNAYGVKRIIECHGVTN</sequence>
<comment type="caution">
    <text evidence="1">The sequence shown here is derived from an EMBL/GenBank/DDBJ whole genome shotgun (WGS) entry which is preliminary data.</text>
</comment>
<organism evidence="1 2">
    <name type="scientific">Diversispora eburnea</name>
    <dbReference type="NCBI Taxonomy" id="1213867"/>
    <lineage>
        <taxon>Eukaryota</taxon>
        <taxon>Fungi</taxon>
        <taxon>Fungi incertae sedis</taxon>
        <taxon>Mucoromycota</taxon>
        <taxon>Glomeromycotina</taxon>
        <taxon>Glomeromycetes</taxon>
        <taxon>Diversisporales</taxon>
        <taxon>Diversisporaceae</taxon>
        <taxon>Diversispora</taxon>
    </lineage>
</organism>
<dbReference type="EMBL" id="CAJVPK010000063">
    <property type="protein sequence ID" value="CAG8440947.1"/>
    <property type="molecule type" value="Genomic_DNA"/>
</dbReference>
<accession>A0A9N8V2H7</accession>
<dbReference type="InterPro" id="IPR011009">
    <property type="entry name" value="Kinase-like_dom_sf"/>
</dbReference>